<feature type="region of interest" description="Disordered" evidence="1">
    <location>
        <begin position="187"/>
        <end position="214"/>
    </location>
</feature>
<gene>
    <name evidence="2" type="ORF">PG986_002964</name>
</gene>
<feature type="compositionally biased region" description="Polar residues" evidence="1">
    <location>
        <begin position="338"/>
        <end position="348"/>
    </location>
</feature>
<feature type="compositionally biased region" description="Gly residues" evidence="1">
    <location>
        <begin position="1"/>
        <end position="12"/>
    </location>
</feature>
<feature type="compositionally biased region" description="Polar residues" evidence="1">
    <location>
        <begin position="588"/>
        <end position="597"/>
    </location>
</feature>
<organism evidence="2 3">
    <name type="scientific">Apiospora aurea</name>
    <dbReference type="NCBI Taxonomy" id="335848"/>
    <lineage>
        <taxon>Eukaryota</taxon>
        <taxon>Fungi</taxon>
        <taxon>Dikarya</taxon>
        <taxon>Ascomycota</taxon>
        <taxon>Pezizomycotina</taxon>
        <taxon>Sordariomycetes</taxon>
        <taxon>Xylariomycetidae</taxon>
        <taxon>Amphisphaeriales</taxon>
        <taxon>Apiosporaceae</taxon>
        <taxon>Apiospora</taxon>
    </lineage>
</organism>
<proteinExistence type="predicted"/>
<dbReference type="Proteomes" id="UP001391051">
    <property type="component" value="Unassembled WGS sequence"/>
</dbReference>
<accession>A0ABR1QQA9</accession>
<feature type="compositionally biased region" description="Low complexity" evidence="1">
    <location>
        <begin position="433"/>
        <end position="451"/>
    </location>
</feature>
<sequence length="962" mass="102958">MLQAVGGDGSMGMGDSNSGLDTLTQMLAGTPQQQTQPDLTALFQGAAAGQQPDLVLAILQQQQQQQYSDATSSLLGNLAGGGAQGAQTDPSQQIMDAIQQQSAASMQTLFSAMQNNPSSAQGQQDFATQMLSALSQQQQQQQPQAQADLMAVIQQQQAASTQALLSAMQGASTNGQSYGSQALASILQQQEQQQQTQQANPAPSAAQQSSTLSPQDHVAYEEQLLNAALQQQQQQYGTFASIPATQPGEAFTHNTSQPATYTPQAEPSGASQDPCSPSFSYNGPSGPSQYQQPFVHQQTGVSNPNQHTGPMNNNYSTAPQPQIQAQQNPQQGPTGPNTSIPATSNTAVTPPPLQQQTPVSGQPTFQGWPDNGQVELTLNHCTPQNSALPQQTQQGSGFHQYNTAPSPATTMPAPHHPPDPFSANAAPYGQVTSQYQHQHQQQPHPASHNQQTTPALASSEALSDINATPSIAGQQHAQHSAPQAAGHPSGSTTNNSNPEATVNHQPSYNVEFYGKLTPEINISPNISLDLNVSQATPSTSLDISTFPPSPPRSVVRPKAAPGSEQKRTLDPAPPPSLRPPVRPAAPGTTLQQTSPNILTGDLDADQGISFEIRLLYNPTQIEREINALRSTVSTQTFVVVQPYSSHASFPSSISTHATSHNPQVTEETTTANEEAEASPEGGVEAVVTPTVTDNTNINNTQTQVNAITLASTTPDADGDMLSLHKLVAVPTTNFDHGLVFSFYAPLLPPPPPPDLDLDYLSPVEQFVKTILDSIIWVDRSTVCKMVSEKLLGTWVLHTPLNPSSPLSVPSVPGEEEDGVESTAVEVVLRGLSLESVAIKSEAVNVSEEAPMQHYETRTLRFLEDRKYIYNRDIVSDAADVVRRANNDDSSTKKVEEKEACLEDEEAYYDPNHTRGCFEIYQNPDGTMHLVLTENDTGSVEVQTIKFTDKGMLVRGRDYVKTS</sequence>
<feature type="region of interest" description="Disordered" evidence="1">
    <location>
        <begin position="471"/>
        <end position="504"/>
    </location>
</feature>
<feature type="compositionally biased region" description="Polar residues" evidence="1">
    <location>
        <begin position="489"/>
        <end position="504"/>
    </location>
</feature>
<dbReference type="GeneID" id="92072248"/>
<evidence type="ECO:0000256" key="1">
    <source>
        <dbReference type="SAM" id="MobiDB-lite"/>
    </source>
</evidence>
<feature type="compositionally biased region" description="Low complexity" evidence="1">
    <location>
        <begin position="403"/>
        <end position="413"/>
    </location>
</feature>
<protein>
    <submittedName>
        <fullName evidence="2">Uncharacterized protein</fullName>
    </submittedName>
</protein>
<evidence type="ECO:0000313" key="3">
    <source>
        <dbReference type="Proteomes" id="UP001391051"/>
    </source>
</evidence>
<feature type="compositionally biased region" description="Low complexity" evidence="1">
    <location>
        <begin position="317"/>
        <end position="337"/>
    </location>
</feature>
<dbReference type="EMBL" id="JAQQWE010000002">
    <property type="protein sequence ID" value="KAK7962139.1"/>
    <property type="molecule type" value="Genomic_DNA"/>
</dbReference>
<dbReference type="RefSeq" id="XP_066704250.1">
    <property type="nucleotide sequence ID" value="XM_066839186.1"/>
</dbReference>
<feature type="region of interest" description="Disordered" evidence="1">
    <location>
        <begin position="538"/>
        <end position="597"/>
    </location>
</feature>
<feature type="compositionally biased region" description="Pro residues" evidence="1">
    <location>
        <begin position="571"/>
        <end position="583"/>
    </location>
</feature>
<feature type="region of interest" description="Disordered" evidence="1">
    <location>
        <begin position="1"/>
        <end position="23"/>
    </location>
</feature>
<feature type="compositionally biased region" description="Polar residues" evidence="1">
    <location>
        <begin position="252"/>
        <end position="316"/>
    </location>
</feature>
<comment type="caution">
    <text evidence="2">The sequence shown here is derived from an EMBL/GenBank/DDBJ whole genome shotgun (WGS) entry which is preliminary data.</text>
</comment>
<name>A0ABR1QQA9_9PEZI</name>
<feature type="region of interest" description="Disordered" evidence="1">
    <location>
        <begin position="244"/>
        <end position="456"/>
    </location>
</feature>
<reference evidence="2 3" key="1">
    <citation type="submission" date="2023-01" db="EMBL/GenBank/DDBJ databases">
        <title>Analysis of 21 Apiospora genomes using comparative genomics revels a genus with tremendous synthesis potential of carbohydrate active enzymes and secondary metabolites.</title>
        <authorList>
            <person name="Sorensen T."/>
        </authorList>
    </citation>
    <scope>NUCLEOTIDE SEQUENCE [LARGE SCALE GENOMIC DNA]</scope>
    <source>
        <strain evidence="2 3">CBS 24483</strain>
    </source>
</reference>
<feature type="region of interest" description="Disordered" evidence="1">
    <location>
        <begin position="651"/>
        <end position="682"/>
    </location>
</feature>
<keyword evidence="3" id="KW-1185">Reference proteome</keyword>
<feature type="compositionally biased region" description="Polar residues" evidence="1">
    <location>
        <begin position="374"/>
        <end position="402"/>
    </location>
</feature>
<feature type="compositionally biased region" description="Low complexity" evidence="1">
    <location>
        <begin position="472"/>
        <end position="488"/>
    </location>
</feature>
<feature type="compositionally biased region" description="Polar residues" evidence="1">
    <location>
        <begin position="651"/>
        <end position="664"/>
    </location>
</feature>
<evidence type="ECO:0000313" key="2">
    <source>
        <dbReference type="EMBL" id="KAK7962139.1"/>
    </source>
</evidence>